<proteinExistence type="predicted"/>
<keyword evidence="5" id="KW-1185">Reference proteome</keyword>
<feature type="region of interest" description="Disordered" evidence="1">
    <location>
        <begin position="1"/>
        <end position="31"/>
    </location>
</feature>
<dbReference type="PANTHER" id="PTHR33800:SF13">
    <property type="entry name" value="OS06G0113600 PROTEIN"/>
    <property type="match status" value="1"/>
</dbReference>
<comment type="caution">
    <text evidence="4">The sequence shown here is derived from an EMBL/GenBank/DDBJ whole genome shotgun (WGS) entry which is preliminary data.</text>
</comment>
<sequence length="407" mass="45359">MGKKRKKPNPSMDKEKKNGPPLPPPLPLPLPATTEVEEEFRRNWPGLPELALHSIFSRLVSIPALLSFSSVCRSWNSLASSSFTSNLPPLLLLPVLNLQNPNPSFSLRAHRRPTWSHPPRCRLQTLETLGRSFRPKIPSRTLALPFLGYSNGHLIFNLSTPFLLLANVFSGQTTRIPFPFPFPPLYPFPRVALLTDTDLLLASDSLILSYHRATGSWSQLNHGAASLALSRDANRLFSIDPDATNLRAIEFAPAGIRSRPMQVPSPPLSGPFILSSDFAHLLVDRVGELLLLRFVLQFPPPVHWRIDVFKLDPERSKWAEAESLGDWCLFVDAVGSCAAACPEPGRWGGRSNCVYVTGPGCDGWVVVPVDGDRLFTICEPTTTTMPRWPSPVWVYPSKLKYNYQNDM</sequence>
<dbReference type="Gene3D" id="1.20.1280.50">
    <property type="match status" value="1"/>
</dbReference>
<dbReference type="InterPro" id="IPR001810">
    <property type="entry name" value="F-box_dom"/>
</dbReference>
<dbReference type="Proteomes" id="UP001140949">
    <property type="component" value="Unassembled WGS sequence"/>
</dbReference>
<accession>A0AAX6GIF9</accession>
<name>A0AAX6GIF9_IRIPA</name>
<evidence type="ECO:0008006" key="6">
    <source>
        <dbReference type="Google" id="ProtNLM"/>
    </source>
</evidence>
<evidence type="ECO:0000259" key="2">
    <source>
        <dbReference type="Pfam" id="PF03478"/>
    </source>
</evidence>
<reference evidence="4" key="2">
    <citation type="submission" date="2023-04" db="EMBL/GenBank/DDBJ databases">
        <authorList>
            <person name="Bruccoleri R.E."/>
            <person name="Oakeley E.J."/>
            <person name="Faust A.-M."/>
            <person name="Dessus-Babus S."/>
            <person name="Altorfer M."/>
            <person name="Burckhardt D."/>
            <person name="Oertli M."/>
            <person name="Naumann U."/>
            <person name="Petersen F."/>
            <person name="Wong J."/>
        </authorList>
    </citation>
    <scope>NUCLEOTIDE SEQUENCE</scope>
    <source>
        <strain evidence="4">GSM-AAB239-AS_SAM_17_03QT</strain>
        <tissue evidence="4">Leaf</tissue>
    </source>
</reference>
<dbReference type="InterPro" id="IPR005174">
    <property type="entry name" value="KIB1-4_b-propeller"/>
</dbReference>
<dbReference type="Pfam" id="PF12937">
    <property type="entry name" value="F-box-like"/>
    <property type="match status" value="1"/>
</dbReference>
<feature type="compositionally biased region" description="Pro residues" evidence="1">
    <location>
        <begin position="20"/>
        <end position="30"/>
    </location>
</feature>
<feature type="domain" description="F-box" evidence="3">
    <location>
        <begin position="44"/>
        <end position="81"/>
    </location>
</feature>
<dbReference type="Pfam" id="PF03478">
    <property type="entry name" value="Beta-prop_KIB1-4"/>
    <property type="match status" value="1"/>
</dbReference>
<organism evidence="4 5">
    <name type="scientific">Iris pallida</name>
    <name type="common">Sweet iris</name>
    <dbReference type="NCBI Taxonomy" id="29817"/>
    <lineage>
        <taxon>Eukaryota</taxon>
        <taxon>Viridiplantae</taxon>
        <taxon>Streptophyta</taxon>
        <taxon>Embryophyta</taxon>
        <taxon>Tracheophyta</taxon>
        <taxon>Spermatophyta</taxon>
        <taxon>Magnoliopsida</taxon>
        <taxon>Liliopsida</taxon>
        <taxon>Asparagales</taxon>
        <taxon>Iridaceae</taxon>
        <taxon>Iridoideae</taxon>
        <taxon>Irideae</taxon>
        <taxon>Iris</taxon>
    </lineage>
</organism>
<evidence type="ECO:0000259" key="3">
    <source>
        <dbReference type="Pfam" id="PF12937"/>
    </source>
</evidence>
<evidence type="ECO:0000313" key="5">
    <source>
        <dbReference type="Proteomes" id="UP001140949"/>
    </source>
</evidence>
<evidence type="ECO:0000313" key="4">
    <source>
        <dbReference type="EMBL" id="KAJ6828313.1"/>
    </source>
</evidence>
<dbReference type="CDD" id="cd09917">
    <property type="entry name" value="F-box_SF"/>
    <property type="match status" value="1"/>
</dbReference>
<reference evidence="4" key="1">
    <citation type="journal article" date="2023" name="GigaByte">
        <title>Genome assembly of the bearded iris, Iris pallida Lam.</title>
        <authorList>
            <person name="Bruccoleri R.E."/>
            <person name="Oakeley E.J."/>
            <person name="Faust A.M.E."/>
            <person name="Altorfer M."/>
            <person name="Dessus-Babus S."/>
            <person name="Burckhardt D."/>
            <person name="Oertli M."/>
            <person name="Naumann U."/>
            <person name="Petersen F."/>
            <person name="Wong J."/>
        </authorList>
    </citation>
    <scope>NUCLEOTIDE SEQUENCE</scope>
    <source>
        <strain evidence="4">GSM-AAB239-AS_SAM_17_03QT</strain>
    </source>
</reference>
<gene>
    <name evidence="4" type="ORF">M6B38_363740</name>
</gene>
<feature type="domain" description="KIB1-4 beta-propeller" evidence="2">
    <location>
        <begin position="139"/>
        <end position="362"/>
    </location>
</feature>
<dbReference type="InterPro" id="IPR036047">
    <property type="entry name" value="F-box-like_dom_sf"/>
</dbReference>
<dbReference type="AlphaFoldDB" id="A0AAX6GIF9"/>
<protein>
    <recommendedName>
        <fullName evidence="6">F-box domain-containing protein</fullName>
    </recommendedName>
</protein>
<dbReference type="SUPFAM" id="SSF81383">
    <property type="entry name" value="F-box domain"/>
    <property type="match status" value="1"/>
</dbReference>
<dbReference type="PANTHER" id="PTHR33800">
    <property type="entry name" value="OS06G0113600 PROTEIN"/>
    <property type="match status" value="1"/>
</dbReference>
<evidence type="ECO:0000256" key="1">
    <source>
        <dbReference type="SAM" id="MobiDB-lite"/>
    </source>
</evidence>
<dbReference type="EMBL" id="JANAVB010019408">
    <property type="protein sequence ID" value="KAJ6828313.1"/>
    <property type="molecule type" value="Genomic_DNA"/>
</dbReference>